<comment type="caution">
    <text evidence="2">The sequence shown here is derived from an EMBL/GenBank/DDBJ whole genome shotgun (WGS) entry which is preliminary data.</text>
</comment>
<sequence>MTLKKILPLFSYIFHPIFIPAMAALFYFFGTDIDFSTTQRLFVFGQVLVTTVLLPIVAYYLLRATGQIKTIMAKNIGERKIPLVLHCFLLLLLIKKNITIIDYPEFHFFLLGGLLSSLIALLLLFIRVKASLHLIGISSLTVFVIGCSMHFQIPYIFLIALLIVTNGLVASSRLEMNAHTYKELLIGFFIGSIPQLLLLNLWL</sequence>
<evidence type="ECO:0000313" key="3">
    <source>
        <dbReference type="Proteomes" id="UP000621670"/>
    </source>
</evidence>
<reference evidence="2 3" key="1">
    <citation type="submission" date="2020-08" db="EMBL/GenBank/DDBJ databases">
        <title>Description of novel Flavobacterium F-400 isolate.</title>
        <authorList>
            <person name="Saticioglu I."/>
            <person name="Duman M."/>
            <person name="Altun S."/>
        </authorList>
    </citation>
    <scope>NUCLEOTIDE SEQUENCE [LARGE SCALE GENOMIC DNA]</scope>
    <source>
        <strain evidence="2 3">F-400</strain>
    </source>
</reference>
<organism evidence="2 3">
    <name type="scientific">Flavobacterium turcicum</name>
    <dbReference type="NCBI Taxonomy" id="2764718"/>
    <lineage>
        <taxon>Bacteria</taxon>
        <taxon>Pseudomonadati</taxon>
        <taxon>Bacteroidota</taxon>
        <taxon>Flavobacteriia</taxon>
        <taxon>Flavobacteriales</taxon>
        <taxon>Flavobacteriaceae</taxon>
        <taxon>Flavobacterium</taxon>
    </lineage>
</organism>
<keyword evidence="1" id="KW-0812">Transmembrane</keyword>
<keyword evidence="1" id="KW-1133">Transmembrane helix</keyword>
<keyword evidence="1" id="KW-0472">Membrane</keyword>
<gene>
    <name evidence="2" type="ORF">H8R26_10625</name>
</gene>
<dbReference type="EMBL" id="JACRUM010000005">
    <property type="protein sequence ID" value="MBC5863877.1"/>
    <property type="molecule type" value="Genomic_DNA"/>
</dbReference>
<evidence type="ECO:0000313" key="2">
    <source>
        <dbReference type="EMBL" id="MBC5863877.1"/>
    </source>
</evidence>
<dbReference type="RefSeq" id="WP_166135632.1">
    <property type="nucleotide sequence ID" value="NZ_JAAOBY010000004.1"/>
</dbReference>
<keyword evidence="3" id="KW-1185">Reference proteome</keyword>
<feature type="transmembrane region" description="Helical" evidence="1">
    <location>
        <begin position="140"/>
        <end position="164"/>
    </location>
</feature>
<feature type="transmembrane region" description="Helical" evidence="1">
    <location>
        <begin position="12"/>
        <end position="29"/>
    </location>
</feature>
<evidence type="ECO:0008006" key="4">
    <source>
        <dbReference type="Google" id="ProtNLM"/>
    </source>
</evidence>
<proteinExistence type="predicted"/>
<evidence type="ECO:0000256" key="1">
    <source>
        <dbReference type="SAM" id="Phobius"/>
    </source>
</evidence>
<accession>A0ABR7JHE3</accession>
<feature type="transmembrane region" description="Helical" evidence="1">
    <location>
        <begin position="41"/>
        <end position="62"/>
    </location>
</feature>
<name>A0ABR7JHE3_9FLAO</name>
<protein>
    <recommendedName>
        <fullName evidence="4">Transmembrane protein</fullName>
    </recommendedName>
</protein>
<dbReference type="Proteomes" id="UP000621670">
    <property type="component" value="Unassembled WGS sequence"/>
</dbReference>
<feature type="transmembrane region" description="Helical" evidence="1">
    <location>
        <begin position="184"/>
        <end position="202"/>
    </location>
</feature>
<feature type="transmembrane region" description="Helical" evidence="1">
    <location>
        <begin position="83"/>
        <end position="101"/>
    </location>
</feature>
<feature type="transmembrane region" description="Helical" evidence="1">
    <location>
        <begin position="107"/>
        <end position="128"/>
    </location>
</feature>